<dbReference type="GeneID" id="107960994"/>
<organism evidence="2 3">
    <name type="scientific">Gossypium hirsutum</name>
    <name type="common">Upland cotton</name>
    <name type="synonym">Gossypium mexicanum</name>
    <dbReference type="NCBI Taxonomy" id="3635"/>
    <lineage>
        <taxon>Eukaryota</taxon>
        <taxon>Viridiplantae</taxon>
        <taxon>Streptophyta</taxon>
        <taxon>Embryophyta</taxon>
        <taxon>Tracheophyta</taxon>
        <taxon>Spermatophyta</taxon>
        <taxon>Magnoliopsida</taxon>
        <taxon>eudicotyledons</taxon>
        <taxon>Gunneridae</taxon>
        <taxon>Pentapetalae</taxon>
        <taxon>rosids</taxon>
        <taxon>malvids</taxon>
        <taxon>Malvales</taxon>
        <taxon>Malvaceae</taxon>
        <taxon>Malvoideae</taxon>
        <taxon>Gossypium</taxon>
    </lineage>
</organism>
<dbReference type="KEGG" id="ghi:107960994"/>
<reference evidence="2" key="1">
    <citation type="journal article" date="2020" name="Nat. Genet.">
        <title>Genomic diversifications of five Gossypium allopolyploid species and their impact on cotton improvement.</title>
        <authorList>
            <person name="Chen Z.J."/>
            <person name="Sreedasyam A."/>
            <person name="Ando A."/>
            <person name="Song Q."/>
            <person name="De Santiago L.M."/>
            <person name="Hulse-Kemp A.M."/>
            <person name="Ding M."/>
            <person name="Ye W."/>
            <person name="Kirkbride R.C."/>
            <person name="Jenkins J."/>
            <person name="Plott C."/>
            <person name="Lovell J."/>
            <person name="Lin Y.M."/>
            <person name="Vaughn R."/>
            <person name="Liu B."/>
            <person name="Simpson S."/>
            <person name="Scheffler B.E."/>
            <person name="Wen L."/>
            <person name="Saski C.A."/>
            <person name="Grover C.E."/>
            <person name="Hu G."/>
            <person name="Conover J.L."/>
            <person name="Carlson J.W."/>
            <person name="Shu S."/>
            <person name="Boston L.B."/>
            <person name="Williams M."/>
            <person name="Peterson D.G."/>
            <person name="McGee K."/>
            <person name="Jones D.C."/>
            <person name="Wendel J.F."/>
            <person name="Stelly D.M."/>
            <person name="Grimwood J."/>
            <person name="Schmutz J."/>
        </authorList>
    </citation>
    <scope>NUCLEOTIDE SEQUENCE [LARGE SCALE GENOMIC DNA]</scope>
    <source>
        <strain evidence="2">cv. TM-1</strain>
    </source>
</reference>
<dbReference type="RefSeq" id="XP_016752727.1">
    <property type="nucleotide sequence ID" value="XM_016897238.1"/>
</dbReference>
<proteinExistence type="predicted"/>
<dbReference type="PANTHER" id="PTHR46328:SF43">
    <property type="entry name" value="FAR1 DOMAIN-CONTAINING PROTEIN"/>
    <property type="match status" value="1"/>
</dbReference>
<dbReference type="PANTHER" id="PTHR46328">
    <property type="entry name" value="FAR-RED IMPAIRED RESPONSIVE (FAR1) FAMILY PROTEIN-RELATED"/>
    <property type="match status" value="1"/>
</dbReference>
<feature type="domain" description="FAR1" evidence="1">
    <location>
        <begin position="50"/>
        <end position="140"/>
    </location>
</feature>
<accession>A0A1U8PNJ3</accession>
<reference evidence="3" key="2">
    <citation type="submission" date="2025-08" db="UniProtKB">
        <authorList>
            <consortium name="RefSeq"/>
        </authorList>
    </citation>
    <scope>IDENTIFICATION</scope>
</reference>
<dbReference type="Pfam" id="PF03101">
    <property type="entry name" value="FAR1"/>
    <property type="match status" value="1"/>
</dbReference>
<dbReference type="STRING" id="3635.A0A1U8PNJ3"/>
<sequence length="162" mass="18803">MIQLNEESKQGMPNIYGKRQVHEFFDFNVTELTAEEVKAMEFNSLDDAQSFYLSYAHIIGFCVSLGGTKTNPKTWDVIAKYLYRNKEGEWSDNHNNNNIRIREPKNITRTGCEAKMRVVFKKFKSKWVVTSSVKKHNHEFREVPLGARVEALAMRRATIQPS</sequence>
<dbReference type="AlphaFoldDB" id="A0A1U8PNJ3"/>
<gene>
    <name evidence="3" type="primary">LOC107960994</name>
</gene>
<name>A0A1U8PNJ3_GOSHI</name>
<dbReference type="PaxDb" id="3635-A0A1U8PNJ3"/>
<dbReference type="InterPro" id="IPR004330">
    <property type="entry name" value="FAR1_DNA_bnd_dom"/>
</dbReference>
<keyword evidence="2" id="KW-1185">Reference proteome</keyword>
<dbReference type="Proteomes" id="UP000818029">
    <property type="component" value="Chromosome A05"/>
</dbReference>
<evidence type="ECO:0000313" key="2">
    <source>
        <dbReference type="Proteomes" id="UP000818029"/>
    </source>
</evidence>
<evidence type="ECO:0000259" key="1">
    <source>
        <dbReference type="Pfam" id="PF03101"/>
    </source>
</evidence>
<evidence type="ECO:0000313" key="3">
    <source>
        <dbReference type="RefSeq" id="XP_016752727.1"/>
    </source>
</evidence>
<protein>
    <submittedName>
        <fullName evidence="3">Protein FAR1-RELATED SEQUENCE 5-like</fullName>
    </submittedName>
</protein>